<keyword evidence="3" id="KW-0649">Protein kinase inhibitor</keyword>
<dbReference type="GO" id="GO:0004861">
    <property type="term" value="F:cyclin-dependent protein serine/threonine kinase inhibitor activity"/>
    <property type="evidence" value="ECO:0007669"/>
    <property type="project" value="InterPro"/>
</dbReference>
<evidence type="ECO:0000256" key="3">
    <source>
        <dbReference type="ARBA" id="ARBA00023013"/>
    </source>
</evidence>
<protein>
    <submittedName>
        <fullName evidence="9">Cyclin-dependent kinase inhibitor domain-containing protein</fullName>
    </submittedName>
</protein>
<comment type="similarity">
    <text evidence="2">Belongs to the CDI family.</text>
</comment>
<feature type="region of interest" description="Disordered" evidence="6">
    <location>
        <begin position="150"/>
        <end position="191"/>
    </location>
</feature>
<dbReference type="Pfam" id="PF02234">
    <property type="entry name" value="CDI"/>
    <property type="match status" value="1"/>
</dbReference>
<dbReference type="InterPro" id="IPR044898">
    <property type="entry name" value="CDI_dom_sf"/>
</dbReference>
<feature type="domain" description="Cyclin-dependent kinase inhibitor" evidence="7">
    <location>
        <begin position="55"/>
        <end position="100"/>
    </location>
</feature>
<evidence type="ECO:0000256" key="6">
    <source>
        <dbReference type="SAM" id="MobiDB-lite"/>
    </source>
</evidence>
<proteinExistence type="inferred from homology"/>
<evidence type="ECO:0000256" key="5">
    <source>
        <dbReference type="ARBA" id="ARBA00023306"/>
    </source>
</evidence>
<keyword evidence="4" id="KW-0539">Nucleus</keyword>
<sequence>MNSVLLPSADLCSLVPHSARPVWHSWGRSVEETGGNKTKSTTARRRLFQQEDMANEETNEQFVQRLLSELSERYKGKWGFDFETERPLERTDSRFEFQAVSADSVPGFYRASNFASSLNCSPNNSDTENHHRTSVGTRTEEVTMMTEEEFGGATESHAARDKKRAASRSGGAVLRKVQQKSIQTPKRRRSEWEQTRVTDFLSTRKHLSVRSAPKKEGICEAPGDAVGCSAAEYSPHSRRRRSLVVFSSEVPTPKKCVVRQRRREGGGSSSVVSALFK</sequence>
<dbReference type="Gene3D" id="4.10.365.10">
    <property type="entry name" value="p27"/>
    <property type="match status" value="1"/>
</dbReference>
<dbReference type="PANTHER" id="PTHR10265">
    <property type="entry name" value="CYCLIN-DEPENDENT KINASE INHIBITOR 1"/>
    <property type="match status" value="1"/>
</dbReference>
<accession>A0A914IDL4</accession>
<dbReference type="GO" id="GO:0005634">
    <property type="term" value="C:nucleus"/>
    <property type="evidence" value="ECO:0007669"/>
    <property type="project" value="UniProtKB-SubCell"/>
</dbReference>
<dbReference type="InterPro" id="IPR003175">
    <property type="entry name" value="CDI_dom"/>
</dbReference>
<evidence type="ECO:0000313" key="9">
    <source>
        <dbReference type="WBParaSite" id="Gr19_v10_g8920.t1"/>
    </source>
</evidence>
<dbReference type="WBParaSite" id="Gr19_v10_g8920.t1">
    <property type="protein sequence ID" value="Gr19_v10_g8920.t1"/>
    <property type="gene ID" value="Gr19_v10_g8920"/>
</dbReference>
<dbReference type="GO" id="GO:0051726">
    <property type="term" value="P:regulation of cell cycle"/>
    <property type="evidence" value="ECO:0007669"/>
    <property type="project" value="InterPro"/>
</dbReference>
<evidence type="ECO:0000313" key="8">
    <source>
        <dbReference type="Proteomes" id="UP000887572"/>
    </source>
</evidence>
<evidence type="ECO:0000256" key="1">
    <source>
        <dbReference type="ARBA" id="ARBA00004123"/>
    </source>
</evidence>
<name>A0A914IDL4_GLORO</name>
<evidence type="ECO:0000259" key="7">
    <source>
        <dbReference type="Pfam" id="PF02234"/>
    </source>
</evidence>
<keyword evidence="8" id="KW-1185">Reference proteome</keyword>
<dbReference type="Proteomes" id="UP000887572">
    <property type="component" value="Unplaced"/>
</dbReference>
<comment type="subcellular location">
    <subcellularLocation>
        <location evidence="1">Nucleus</location>
    </subcellularLocation>
</comment>
<dbReference type="PANTHER" id="PTHR10265:SF45">
    <property type="entry name" value="DACAPO"/>
    <property type="match status" value="1"/>
</dbReference>
<organism evidence="8 9">
    <name type="scientific">Globodera rostochiensis</name>
    <name type="common">Golden nematode worm</name>
    <name type="synonym">Heterodera rostochiensis</name>
    <dbReference type="NCBI Taxonomy" id="31243"/>
    <lineage>
        <taxon>Eukaryota</taxon>
        <taxon>Metazoa</taxon>
        <taxon>Ecdysozoa</taxon>
        <taxon>Nematoda</taxon>
        <taxon>Chromadorea</taxon>
        <taxon>Rhabditida</taxon>
        <taxon>Tylenchina</taxon>
        <taxon>Tylenchomorpha</taxon>
        <taxon>Tylenchoidea</taxon>
        <taxon>Heteroderidae</taxon>
        <taxon>Heteroderinae</taxon>
        <taxon>Globodera</taxon>
    </lineage>
</organism>
<dbReference type="AlphaFoldDB" id="A0A914IDL4"/>
<evidence type="ECO:0000256" key="4">
    <source>
        <dbReference type="ARBA" id="ARBA00023242"/>
    </source>
</evidence>
<evidence type="ECO:0000256" key="2">
    <source>
        <dbReference type="ARBA" id="ARBA00006726"/>
    </source>
</evidence>
<reference evidence="9" key="1">
    <citation type="submission" date="2022-11" db="UniProtKB">
        <authorList>
            <consortium name="WormBaseParasite"/>
        </authorList>
    </citation>
    <scope>IDENTIFICATION</scope>
</reference>
<keyword evidence="5" id="KW-0131">Cell cycle</keyword>